<sequence length="136" mass="16053">MQVEQLIGWSEHESRTNELLSVWTTFFGKISFMNNIEITDEPLEINWLSYKFKIKKHIVLWENEFVYHIKISAIVFDKEVDAIDMFLDRHATLSVPRMENLGYGTLNLNLIGNQAFELYIKKILSEFLLDSDFFNA</sequence>
<evidence type="ECO:0000313" key="1">
    <source>
        <dbReference type="EMBL" id="RJX72810.1"/>
    </source>
</evidence>
<gene>
    <name evidence="1" type="ORF">DZ860_06535</name>
</gene>
<accession>A0A3A6QIZ7</accession>
<dbReference type="AlphaFoldDB" id="A0A3A6QIZ7"/>
<keyword evidence="2" id="KW-1185">Reference proteome</keyword>
<evidence type="ECO:0000313" key="2">
    <source>
        <dbReference type="Proteomes" id="UP000273252"/>
    </source>
</evidence>
<dbReference type="EMBL" id="QVMU01000004">
    <property type="protein sequence ID" value="RJX72810.1"/>
    <property type="molecule type" value="Genomic_DNA"/>
</dbReference>
<name>A0A3A6QIZ7_9VIBR</name>
<organism evidence="1 2">
    <name type="scientific">Vibrio sinensis</name>
    <dbReference type="NCBI Taxonomy" id="2302434"/>
    <lineage>
        <taxon>Bacteria</taxon>
        <taxon>Pseudomonadati</taxon>
        <taxon>Pseudomonadota</taxon>
        <taxon>Gammaproteobacteria</taxon>
        <taxon>Vibrionales</taxon>
        <taxon>Vibrionaceae</taxon>
        <taxon>Vibrio</taxon>
    </lineage>
</organism>
<comment type="caution">
    <text evidence="1">The sequence shown here is derived from an EMBL/GenBank/DDBJ whole genome shotgun (WGS) entry which is preliminary data.</text>
</comment>
<reference evidence="1 2" key="1">
    <citation type="submission" date="2018-08" db="EMBL/GenBank/DDBJ databases">
        <title>Vibrio isolated from the Eastern China Marginal Seas.</title>
        <authorList>
            <person name="Li Y."/>
        </authorList>
    </citation>
    <scope>NUCLEOTIDE SEQUENCE [LARGE SCALE GENOMIC DNA]</scope>
    <source>
        <strain evidence="1 2">BEI233</strain>
    </source>
</reference>
<protein>
    <submittedName>
        <fullName evidence="1">Uncharacterized protein</fullName>
    </submittedName>
</protein>
<dbReference type="Proteomes" id="UP000273252">
    <property type="component" value="Unassembled WGS sequence"/>
</dbReference>
<dbReference type="RefSeq" id="WP_120030134.1">
    <property type="nucleotide sequence ID" value="NZ_QVMU01000004.1"/>
</dbReference>
<proteinExistence type="predicted"/>